<gene>
    <name evidence="1" type="ORF">PsorP6_008510</name>
</gene>
<organism evidence="1 2">
    <name type="scientific">Peronosclerospora sorghi</name>
    <dbReference type="NCBI Taxonomy" id="230839"/>
    <lineage>
        <taxon>Eukaryota</taxon>
        <taxon>Sar</taxon>
        <taxon>Stramenopiles</taxon>
        <taxon>Oomycota</taxon>
        <taxon>Peronosporomycetes</taxon>
        <taxon>Peronosporales</taxon>
        <taxon>Peronosporaceae</taxon>
        <taxon>Peronosclerospora</taxon>
    </lineage>
</organism>
<evidence type="ECO:0000313" key="1">
    <source>
        <dbReference type="EMBL" id="KAI9914626.1"/>
    </source>
</evidence>
<dbReference type="Proteomes" id="UP001163321">
    <property type="component" value="Chromosome 3"/>
</dbReference>
<keyword evidence="2" id="KW-1185">Reference proteome</keyword>
<protein>
    <submittedName>
        <fullName evidence="1">Uncharacterized protein</fullName>
    </submittedName>
</protein>
<accession>A0ACC0W9B7</accession>
<comment type="caution">
    <text evidence="1">The sequence shown here is derived from an EMBL/GenBank/DDBJ whole genome shotgun (WGS) entry which is preliminary data.</text>
</comment>
<dbReference type="EMBL" id="CM047582">
    <property type="protein sequence ID" value="KAI9914626.1"/>
    <property type="molecule type" value="Genomic_DNA"/>
</dbReference>
<proteinExistence type="predicted"/>
<reference evidence="1 2" key="1">
    <citation type="journal article" date="2022" name="bioRxiv">
        <title>The genome of the oomycete Peronosclerospora sorghi, a cosmopolitan pathogen of maize and sorghum, is inflated with dispersed pseudogenes.</title>
        <authorList>
            <person name="Fletcher K."/>
            <person name="Martin F."/>
            <person name="Isakeit T."/>
            <person name="Cavanaugh K."/>
            <person name="Magill C."/>
            <person name="Michelmore R."/>
        </authorList>
    </citation>
    <scope>NUCLEOTIDE SEQUENCE [LARGE SCALE GENOMIC DNA]</scope>
    <source>
        <strain evidence="1">P6</strain>
    </source>
</reference>
<name>A0ACC0W9B7_9STRA</name>
<sequence length="125" mass="14464">MLPWFAGAQVLILISVAQKDRMQERHTADKMLACETSLWHPLVYVNLSGPAEIMWWFRTFLAGFVCGDYSYCSPSYDQMKSMQIKCPAYALENRQKPTHLAVSSAHELRIWMWIRVIASVVHTTR</sequence>
<evidence type="ECO:0000313" key="2">
    <source>
        <dbReference type="Proteomes" id="UP001163321"/>
    </source>
</evidence>